<dbReference type="EMBL" id="MG596800">
    <property type="protein sequence ID" value="AUM59724.1"/>
    <property type="molecule type" value="Genomic_DNA"/>
</dbReference>
<dbReference type="GeneID" id="55606426"/>
<keyword evidence="2" id="KW-1185">Reference proteome</keyword>
<sequence>MPLPRSALPRSLKALYDWLAGGGAVKEKAAIAALTAITTPDATDLPTALTLINATKAKVNATIAALKA</sequence>
<dbReference type="RefSeq" id="YP_009836187.1">
    <property type="nucleotide sequence ID" value="NC_048687.1"/>
</dbReference>
<dbReference type="KEGG" id="vg:55606426"/>
<evidence type="ECO:0000313" key="2">
    <source>
        <dbReference type="Proteomes" id="UP000240618"/>
    </source>
</evidence>
<protein>
    <submittedName>
        <fullName evidence="1">Uncharacterized protein</fullName>
    </submittedName>
</protein>
<reference evidence="1 2" key="1">
    <citation type="journal article" date="2018" name="Arch. Virol.">
        <title>Genome sequence of the novel virulent bacteriophage PMBT14 with lytic activity against Pseudomonas fluorescens DSM 50090(R).</title>
        <authorList>
            <person name="Koberg S."/>
            <person name="Gieschler S."/>
            <person name="Brinks E."/>
            <person name="Wenning M."/>
            <person name="Neve H."/>
            <person name="Franz C.M."/>
        </authorList>
    </citation>
    <scope>NUCLEOTIDE SEQUENCE [LARGE SCALE GENOMIC DNA]</scope>
</reference>
<accession>A0A2I6PI61</accession>
<name>A0A2I6PI61_9CAUD</name>
<proteinExistence type="predicted"/>
<evidence type="ECO:0000313" key="1">
    <source>
        <dbReference type="EMBL" id="AUM59724.1"/>
    </source>
</evidence>
<organism evidence="1 2">
    <name type="scientific">Pseudomonas phage PMBT14</name>
    <dbReference type="NCBI Taxonomy" id="2059855"/>
    <lineage>
        <taxon>Viruses</taxon>
        <taxon>Duplodnaviria</taxon>
        <taxon>Heunggongvirae</taxon>
        <taxon>Uroviricota</taxon>
        <taxon>Caudoviricetes</taxon>
        <taxon>Knuthellervirus</taxon>
        <taxon>Knuthellervirus PMBT14</taxon>
    </lineage>
</organism>
<dbReference type="Proteomes" id="UP000240618">
    <property type="component" value="Segment"/>
</dbReference>